<dbReference type="Pfam" id="PF12172">
    <property type="entry name" value="zf-ChsH2"/>
    <property type="match status" value="1"/>
</dbReference>
<accession>A0A5M4FCH2</accession>
<evidence type="ECO:0000313" key="4">
    <source>
        <dbReference type="Proteomes" id="UP000380867"/>
    </source>
</evidence>
<dbReference type="RefSeq" id="WP_149690642.1">
    <property type="nucleotide sequence ID" value="NZ_SDPQ02000003.1"/>
</dbReference>
<gene>
    <name evidence="3" type="ORF">ESP70_017875</name>
</gene>
<feature type="domain" description="ChsH2 rubredoxin-like zinc ribbon" evidence="2">
    <location>
        <begin position="20"/>
        <end position="56"/>
    </location>
</feature>
<sequence>MPTESSGLDLAYDASSAPFFEGAAQGRLVLQRCGACETWMWPVKYRCVHCFAADVEWRPASGRATLYSLSVVHQQYPGFPHPYVIATVETDEGVRFNTTLVGDDVENMAIGSALMAEFDADEQPFTLPRFRRIP</sequence>
<dbReference type="Pfam" id="PF01796">
    <property type="entry name" value="OB_ChsH2_C"/>
    <property type="match status" value="1"/>
</dbReference>
<dbReference type="OrthoDB" id="4542282at2"/>
<dbReference type="PANTHER" id="PTHR34075:SF5">
    <property type="entry name" value="BLR3430 PROTEIN"/>
    <property type="match status" value="1"/>
</dbReference>
<evidence type="ECO:0000313" key="3">
    <source>
        <dbReference type="EMBL" id="KAA1395995.1"/>
    </source>
</evidence>
<dbReference type="SUPFAM" id="SSF50249">
    <property type="entry name" value="Nucleic acid-binding proteins"/>
    <property type="match status" value="1"/>
</dbReference>
<dbReference type="PANTHER" id="PTHR34075">
    <property type="entry name" value="BLR3430 PROTEIN"/>
    <property type="match status" value="1"/>
</dbReference>
<dbReference type="Proteomes" id="UP000380867">
    <property type="component" value="Unassembled WGS sequence"/>
</dbReference>
<dbReference type="InterPro" id="IPR012340">
    <property type="entry name" value="NA-bd_OB-fold"/>
</dbReference>
<name>A0A5M4FCH2_9ACTN</name>
<dbReference type="InterPro" id="IPR022002">
    <property type="entry name" value="ChsH2_Znr"/>
</dbReference>
<keyword evidence="4" id="KW-1185">Reference proteome</keyword>
<protein>
    <submittedName>
        <fullName evidence="3">Nucleic acid-binding protein</fullName>
    </submittedName>
</protein>
<dbReference type="Gene3D" id="6.10.30.10">
    <property type="match status" value="1"/>
</dbReference>
<comment type="caution">
    <text evidence="3">The sequence shown here is derived from an EMBL/GenBank/DDBJ whole genome shotgun (WGS) entry which is preliminary data.</text>
</comment>
<proteinExistence type="predicted"/>
<dbReference type="EMBL" id="SDPQ02000003">
    <property type="protein sequence ID" value="KAA1395995.1"/>
    <property type="molecule type" value="Genomic_DNA"/>
</dbReference>
<feature type="domain" description="ChsH2 C-terminal OB-fold" evidence="1">
    <location>
        <begin position="57"/>
        <end position="118"/>
    </location>
</feature>
<dbReference type="InterPro" id="IPR052513">
    <property type="entry name" value="Thioester_dehydratase-like"/>
</dbReference>
<organism evidence="3 4">
    <name type="scientific">Aeromicrobium ginsengisoli</name>
    <dbReference type="NCBI Taxonomy" id="363867"/>
    <lineage>
        <taxon>Bacteria</taxon>
        <taxon>Bacillati</taxon>
        <taxon>Actinomycetota</taxon>
        <taxon>Actinomycetes</taxon>
        <taxon>Propionibacteriales</taxon>
        <taxon>Nocardioidaceae</taxon>
        <taxon>Aeromicrobium</taxon>
    </lineage>
</organism>
<evidence type="ECO:0000259" key="1">
    <source>
        <dbReference type="Pfam" id="PF01796"/>
    </source>
</evidence>
<reference evidence="3" key="1">
    <citation type="submission" date="2019-09" db="EMBL/GenBank/DDBJ databases">
        <authorList>
            <person name="Li J."/>
        </authorList>
    </citation>
    <scope>NUCLEOTIDE SEQUENCE [LARGE SCALE GENOMIC DNA]</scope>
    <source>
        <strain evidence="3">JCM 14732</strain>
    </source>
</reference>
<dbReference type="AlphaFoldDB" id="A0A5M4FCH2"/>
<dbReference type="InterPro" id="IPR002878">
    <property type="entry name" value="ChsH2_C"/>
</dbReference>
<evidence type="ECO:0000259" key="2">
    <source>
        <dbReference type="Pfam" id="PF12172"/>
    </source>
</evidence>